<dbReference type="GeneID" id="27356738"/>
<dbReference type="HOGENOM" id="CLU_102601_1_0_1"/>
<sequence length="149" mass="16574">MNDSSTNGPVASVFVFLHEIASLPPETKVRLLGCVVDYDIVKGQLVLEHAYPSHIRPIPRVSVDVKLILETVDASLLRTGAWVNIIGYSRLTGPKSRRNKAKTQQGSRVEIPSMQAVLMWPAGALRVEDYEITLEEQRSAQKQSKSLHK</sequence>
<dbReference type="RefSeq" id="XP_016263790.1">
    <property type="nucleotide sequence ID" value="XM_016405584.1"/>
</dbReference>
<keyword evidence="2" id="KW-1185">Reference proteome</keyword>
<dbReference type="Pfam" id="PF12658">
    <property type="entry name" value="Ten1"/>
    <property type="match status" value="1"/>
</dbReference>
<accession>A0A0D2E701</accession>
<dbReference type="OrthoDB" id="5275361at2759"/>
<dbReference type="InterPro" id="IPR024222">
    <property type="entry name" value="Ten1_fungal"/>
</dbReference>
<name>A0A0D2E701_9EURO</name>
<gene>
    <name evidence="1" type="ORF">PV06_04664</name>
</gene>
<dbReference type="GO" id="GO:0016233">
    <property type="term" value="P:telomere capping"/>
    <property type="evidence" value="ECO:0007669"/>
    <property type="project" value="InterPro"/>
</dbReference>
<evidence type="ECO:0000313" key="2">
    <source>
        <dbReference type="Proteomes" id="UP000053342"/>
    </source>
</evidence>
<proteinExistence type="predicted"/>
<dbReference type="EMBL" id="KN847335">
    <property type="protein sequence ID" value="KIW43574.1"/>
    <property type="molecule type" value="Genomic_DNA"/>
</dbReference>
<dbReference type="VEuPathDB" id="FungiDB:PV06_04664"/>
<dbReference type="Gene3D" id="2.40.50.140">
    <property type="entry name" value="Nucleic acid-binding proteins"/>
    <property type="match status" value="1"/>
</dbReference>
<evidence type="ECO:0000313" key="1">
    <source>
        <dbReference type="EMBL" id="KIW43574.1"/>
    </source>
</evidence>
<dbReference type="GO" id="GO:0043047">
    <property type="term" value="F:single-stranded telomeric DNA binding"/>
    <property type="evidence" value="ECO:0007669"/>
    <property type="project" value="InterPro"/>
</dbReference>
<protein>
    <recommendedName>
        <fullName evidence="3">CST complex subunit Ten1</fullName>
    </recommendedName>
</protein>
<dbReference type="AlphaFoldDB" id="A0A0D2E701"/>
<dbReference type="InterPro" id="IPR012340">
    <property type="entry name" value="NA-bd_OB-fold"/>
</dbReference>
<reference evidence="1 2" key="1">
    <citation type="submission" date="2015-01" db="EMBL/GenBank/DDBJ databases">
        <title>The Genome Sequence of Exophiala oligosperma CBS72588.</title>
        <authorList>
            <consortium name="The Broad Institute Genomics Platform"/>
            <person name="Cuomo C."/>
            <person name="de Hoog S."/>
            <person name="Gorbushina A."/>
            <person name="Stielow B."/>
            <person name="Teixiera M."/>
            <person name="Abouelleil A."/>
            <person name="Chapman S.B."/>
            <person name="Priest M."/>
            <person name="Young S.K."/>
            <person name="Wortman J."/>
            <person name="Nusbaum C."/>
            <person name="Birren B."/>
        </authorList>
    </citation>
    <scope>NUCLEOTIDE SEQUENCE [LARGE SCALE GENOMIC DNA]</scope>
    <source>
        <strain evidence="1 2">CBS 72588</strain>
    </source>
</reference>
<dbReference type="Proteomes" id="UP000053342">
    <property type="component" value="Unassembled WGS sequence"/>
</dbReference>
<evidence type="ECO:0008006" key="3">
    <source>
        <dbReference type="Google" id="ProtNLM"/>
    </source>
</evidence>
<organism evidence="1 2">
    <name type="scientific">Exophiala oligosperma</name>
    <dbReference type="NCBI Taxonomy" id="215243"/>
    <lineage>
        <taxon>Eukaryota</taxon>
        <taxon>Fungi</taxon>
        <taxon>Dikarya</taxon>
        <taxon>Ascomycota</taxon>
        <taxon>Pezizomycotina</taxon>
        <taxon>Eurotiomycetes</taxon>
        <taxon>Chaetothyriomycetidae</taxon>
        <taxon>Chaetothyriales</taxon>
        <taxon>Herpotrichiellaceae</taxon>
        <taxon>Exophiala</taxon>
    </lineage>
</organism>
<dbReference type="GO" id="GO:1990879">
    <property type="term" value="C:CST complex"/>
    <property type="evidence" value="ECO:0007669"/>
    <property type="project" value="InterPro"/>
</dbReference>